<keyword evidence="12" id="KW-1185">Reference proteome</keyword>
<evidence type="ECO:0000256" key="8">
    <source>
        <dbReference type="ARBA" id="ARBA00023180"/>
    </source>
</evidence>
<dbReference type="Ensembl" id="ENSEBUT00000017539.1">
    <property type="protein sequence ID" value="ENSEBUP00000016963.1"/>
    <property type="gene ID" value="ENSEBUG00000010625.1"/>
</dbReference>
<evidence type="ECO:0000256" key="4">
    <source>
        <dbReference type="ARBA" id="ARBA00022989"/>
    </source>
</evidence>
<keyword evidence="4 9" id="KW-1133">Transmembrane helix</keyword>
<protein>
    <recommendedName>
        <fullName evidence="10">Fibronectin type-III domain-containing protein</fullName>
    </recommendedName>
</protein>
<keyword evidence="6" id="KW-1015">Disulfide bond</keyword>
<keyword evidence="5 9" id="KW-0472">Membrane</keyword>
<keyword evidence="8" id="KW-0325">Glycoprotein</keyword>
<evidence type="ECO:0000313" key="12">
    <source>
        <dbReference type="Proteomes" id="UP000694388"/>
    </source>
</evidence>
<sequence>MHMSLHRRENEKLYSAKISVKMSWGSSIPVLPSLTSIVAVVMLLVSLVHISATIEGPWEASLEEFAEVTIEAAQCNCMRCFARMEFSEVLTCVWHMKESLRLVLTIGDRARKALTCRKHMQFEVAHADAWYGCEFQLIDPNYPIYTEPYSAFLEPFPSTGVGGTGSSSKKGRPSWTTFYLREIVKPRVPVGLSLQPLQDNGGFELSWKTCYTKSDFIASNLKFQVNISRQSDGHWKTTDVGENHKRHFSKQELLRGHRYAFRVRAMPSGSYVKGFWSSWSSVLEKTFSAASCPDCTEGDDVTWTDNWMLQLSPLGIILVGFLIVGGVVFYKWVKPSLWPEIPDAGKAFERIVQGKQSAAGFLNSTGSESLMVWEYQVSHIIDPETDE</sequence>
<evidence type="ECO:0000256" key="2">
    <source>
        <dbReference type="ARBA" id="ARBA00022692"/>
    </source>
</evidence>
<dbReference type="AlphaFoldDB" id="A0A8C4QKW3"/>
<dbReference type="SUPFAM" id="SSF49265">
    <property type="entry name" value="Fibronectin type III"/>
    <property type="match status" value="1"/>
</dbReference>
<name>A0A8C4QKW3_EPTBU</name>
<dbReference type="InterPro" id="IPR036116">
    <property type="entry name" value="FN3_sf"/>
</dbReference>
<evidence type="ECO:0000256" key="6">
    <source>
        <dbReference type="ARBA" id="ARBA00023157"/>
    </source>
</evidence>
<dbReference type="InterPro" id="IPR003961">
    <property type="entry name" value="FN3_dom"/>
</dbReference>
<reference evidence="11" key="1">
    <citation type="submission" date="2025-08" db="UniProtKB">
        <authorList>
            <consortium name="Ensembl"/>
        </authorList>
    </citation>
    <scope>IDENTIFICATION</scope>
</reference>
<accession>A0A8C4QKW3</accession>
<feature type="transmembrane region" description="Helical" evidence="9">
    <location>
        <begin position="307"/>
        <end position="330"/>
    </location>
</feature>
<evidence type="ECO:0000256" key="5">
    <source>
        <dbReference type="ARBA" id="ARBA00023136"/>
    </source>
</evidence>
<reference evidence="11" key="2">
    <citation type="submission" date="2025-09" db="UniProtKB">
        <authorList>
            <consortium name="Ensembl"/>
        </authorList>
    </citation>
    <scope>IDENTIFICATION</scope>
</reference>
<evidence type="ECO:0000256" key="1">
    <source>
        <dbReference type="ARBA" id="ARBA00004479"/>
    </source>
</evidence>
<dbReference type="Proteomes" id="UP000694388">
    <property type="component" value="Unplaced"/>
</dbReference>
<organism evidence="11 12">
    <name type="scientific">Eptatretus burgeri</name>
    <name type="common">Inshore hagfish</name>
    <dbReference type="NCBI Taxonomy" id="7764"/>
    <lineage>
        <taxon>Eukaryota</taxon>
        <taxon>Metazoa</taxon>
        <taxon>Chordata</taxon>
        <taxon>Craniata</taxon>
        <taxon>Vertebrata</taxon>
        <taxon>Cyclostomata</taxon>
        <taxon>Myxini</taxon>
        <taxon>Myxiniformes</taxon>
        <taxon>Myxinidae</taxon>
        <taxon>Eptatretinae</taxon>
        <taxon>Eptatretus</taxon>
    </lineage>
</organism>
<keyword evidence="7" id="KW-0675">Receptor</keyword>
<keyword evidence="3" id="KW-0732">Signal</keyword>
<evidence type="ECO:0000313" key="11">
    <source>
        <dbReference type="Ensembl" id="ENSEBUP00000016963.1"/>
    </source>
</evidence>
<evidence type="ECO:0000256" key="9">
    <source>
        <dbReference type="SAM" id="Phobius"/>
    </source>
</evidence>
<dbReference type="GO" id="GO:0004896">
    <property type="term" value="F:cytokine receptor activity"/>
    <property type="evidence" value="ECO:0007669"/>
    <property type="project" value="TreeGrafter"/>
</dbReference>
<proteinExistence type="predicted"/>
<feature type="domain" description="Fibronectin type-III" evidence="10">
    <location>
        <begin position="188"/>
        <end position="289"/>
    </location>
</feature>
<evidence type="ECO:0000256" key="7">
    <source>
        <dbReference type="ARBA" id="ARBA00023170"/>
    </source>
</evidence>
<dbReference type="CDD" id="cd00063">
    <property type="entry name" value="FN3"/>
    <property type="match status" value="1"/>
</dbReference>
<evidence type="ECO:0000256" key="3">
    <source>
        <dbReference type="ARBA" id="ARBA00022729"/>
    </source>
</evidence>
<dbReference type="PANTHER" id="PTHR23037:SF35">
    <property type="entry name" value="FIBRONECTIN TYPE-III DOMAIN-CONTAINING PROTEIN"/>
    <property type="match status" value="1"/>
</dbReference>
<dbReference type="PANTHER" id="PTHR23037">
    <property type="entry name" value="CYTOKINE RECEPTOR"/>
    <property type="match status" value="1"/>
</dbReference>
<dbReference type="GO" id="GO:0009897">
    <property type="term" value="C:external side of plasma membrane"/>
    <property type="evidence" value="ECO:0007669"/>
    <property type="project" value="TreeGrafter"/>
</dbReference>
<keyword evidence="2 9" id="KW-0812">Transmembrane</keyword>
<dbReference type="Gene3D" id="2.60.40.10">
    <property type="entry name" value="Immunoglobulins"/>
    <property type="match status" value="1"/>
</dbReference>
<comment type="subcellular location">
    <subcellularLocation>
        <location evidence="1">Membrane</location>
        <topology evidence="1">Single-pass type I membrane protein</topology>
    </subcellularLocation>
</comment>
<evidence type="ECO:0000259" key="10">
    <source>
        <dbReference type="PROSITE" id="PS50853"/>
    </source>
</evidence>
<feature type="transmembrane region" description="Helical" evidence="9">
    <location>
        <begin position="30"/>
        <end position="52"/>
    </location>
</feature>
<dbReference type="InterPro" id="IPR013783">
    <property type="entry name" value="Ig-like_fold"/>
</dbReference>
<dbReference type="PROSITE" id="PS50853">
    <property type="entry name" value="FN3"/>
    <property type="match status" value="1"/>
</dbReference>